<name>A0AAF1KLX4_9PROT</name>
<comment type="function">
    <text evidence="4">Functions as a PqqA binding protein and presents PqqA to PqqE, in the pyrroloquinoline quinone (PQQ) biosynthetic pathway.</text>
</comment>
<protein>
    <recommendedName>
        <fullName evidence="4">PqqA binding protein</fullName>
    </recommendedName>
    <alternativeName>
        <fullName evidence="4">Coenzyme PQQ synthesis protein D</fullName>
    </alternativeName>
    <alternativeName>
        <fullName evidence="4">Pyrroloquinoline quinone biosynthesis protein D</fullName>
    </alternativeName>
</protein>
<organism evidence="5 6">
    <name type="scientific">Plastoroseomonas arctica</name>
    <dbReference type="NCBI Taxonomy" id="1509237"/>
    <lineage>
        <taxon>Bacteria</taxon>
        <taxon>Pseudomonadati</taxon>
        <taxon>Pseudomonadota</taxon>
        <taxon>Alphaproteobacteria</taxon>
        <taxon>Acetobacterales</taxon>
        <taxon>Acetobacteraceae</taxon>
        <taxon>Plastoroseomonas</taxon>
    </lineage>
</organism>
<dbReference type="NCBIfam" id="TIGR03859">
    <property type="entry name" value="PQQ_PqqD"/>
    <property type="match status" value="1"/>
</dbReference>
<dbReference type="Gene3D" id="1.10.10.1150">
    <property type="entry name" value="Coenzyme PQQ synthesis protein D (PqqD)"/>
    <property type="match status" value="1"/>
</dbReference>
<keyword evidence="3 4" id="KW-0884">PQQ biosynthesis</keyword>
<dbReference type="InterPro" id="IPR022479">
    <property type="entry name" value="PqqD_bac"/>
</dbReference>
<dbReference type="AlphaFoldDB" id="A0AAF1KLX4"/>
<sequence length="91" mass="9792">MSLTEASAPRLARGYRLRRDAARDRMVVLGPERVFEADETALAILALIDGERSVAEIIDALAAQYAAPRSEIAGDVLEMLADLAERGVIAP</sequence>
<dbReference type="RefSeq" id="WP_211874167.1">
    <property type="nucleotide sequence ID" value="NZ_JAAEDH010000009.1"/>
</dbReference>
<keyword evidence="6" id="KW-1185">Reference proteome</keyword>
<evidence type="ECO:0000256" key="2">
    <source>
        <dbReference type="ARBA" id="ARBA00011741"/>
    </source>
</evidence>
<dbReference type="GO" id="GO:0048038">
    <property type="term" value="F:quinone binding"/>
    <property type="evidence" value="ECO:0007669"/>
    <property type="project" value="InterPro"/>
</dbReference>
<dbReference type="HAMAP" id="MF_00655">
    <property type="entry name" value="PQQ_syn_PqqD"/>
    <property type="match status" value="1"/>
</dbReference>
<dbReference type="InterPro" id="IPR041881">
    <property type="entry name" value="PqqD_sf"/>
</dbReference>
<evidence type="ECO:0000256" key="4">
    <source>
        <dbReference type="HAMAP-Rule" id="MF_00655"/>
    </source>
</evidence>
<dbReference type="Pfam" id="PF05402">
    <property type="entry name" value="PqqD"/>
    <property type="match status" value="1"/>
</dbReference>
<evidence type="ECO:0000313" key="5">
    <source>
        <dbReference type="EMBL" id="MBR0655331.1"/>
    </source>
</evidence>
<dbReference type="InterPro" id="IPR008792">
    <property type="entry name" value="PQQD"/>
</dbReference>
<evidence type="ECO:0000256" key="3">
    <source>
        <dbReference type="ARBA" id="ARBA00022905"/>
    </source>
</evidence>
<reference evidence="5" key="1">
    <citation type="submission" date="2020-01" db="EMBL/GenBank/DDBJ databases">
        <authorList>
            <person name="Rat A."/>
        </authorList>
    </citation>
    <scope>NUCLEOTIDE SEQUENCE</scope>
    <source>
        <strain evidence="5">LMG 28251</strain>
    </source>
</reference>
<accession>A0AAF1KLX4</accession>
<dbReference type="EMBL" id="JAAEDH010000009">
    <property type="protein sequence ID" value="MBR0655331.1"/>
    <property type="molecule type" value="Genomic_DNA"/>
</dbReference>
<comment type="pathway">
    <text evidence="1 4">Cofactor biosynthesis; pyrroloquinoline quinone biosynthesis.</text>
</comment>
<proteinExistence type="inferred from homology"/>
<comment type="caution">
    <text evidence="5">The sequence shown here is derived from an EMBL/GenBank/DDBJ whole genome shotgun (WGS) entry which is preliminary data.</text>
</comment>
<comment type="subunit">
    <text evidence="2 4">Monomer. Interacts with PqqE.</text>
</comment>
<dbReference type="Proteomes" id="UP001196068">
    <property type="component" value="Unassembled WGS sequence"/>
</dbReference>
<reference evidence="5" key="2">
    <citation type="journal article" date="2021" name="Syst. Appl. Microbiol.">
        <title>Roseomonas hellenica sp. nov., isolated from roots of wild-growing Alkanna tinctoria.</title>
        <authorList>
            <person name="Rat A."/>
            <person name="Naranjo H.D."/>
            <person name="Lebbe L."/>
            <person name="Cnockaert M."/>
            <person name="Krigas N."/>
            <person name="Grigoriadou K."/>
            <person name="Maloupa E."/>
            <person name="Willems A."/>
        </authorList>
    </citation>
    <scope>NUCLEOTIDE SEQUENCE</scope>
    <source>
        <strain evidence="5">LMG 28251</strain>
    </source>
</reference>
<evidence type="ECO:0000313" key="6">
    <source>
        <dbReference type="Proteomes" id="UP001196068"/>
    </source>
</evidence>
<dbReference type="GO" id="GO:0018189">
    <property type="term" value="P:pyrroloquinoline quinone biosynthetic process"/>
    <property type="evidence" value="ECO:0007669"/>
    <property type="project" value="UniProtKB-UniRule"/>
</dbReference>
<evidence type="ECO:0000256" key="1">
    <source>
        <dbReference type="ARBA" id="ARBA00004886"/>
    </source>
</evidence>
<comment type="similarity">
    <text evidence="4">Belongs to the PqqD family.</text>
</comment>
<gene>
    <name evidence="4 5" type="primary">pqqD</name>
    <name evidence="5" type="ORF">GXW79_09570</name>
</gene>